<gene>
    <name evidence="2" type="ORF">G2W53_007635</name>
</gene>
<dbReference type="AlphaFoldDB" id="A0A834X5Q7"/>
<accession>A0A834X5Q7</accession>
<feature type="compositionally biased region" description="Basic residues" evidence="1">
    <location>
        <begin position="1"/>
        <end position="14"/>
    </location>
</feature>
<feature type="compositionally biased region" description="Basic and acidic residues" evidence="1">
    <location>
        <begin position="15"/>
        <end position="25"/>
    </location>
</feature>
<protein>
    <submittedName>
        <fullName evidence="2">Uncharacterized protein</fullName>
    </submittedName>
</protein>
<proteinExistence type="predicted"/>
<organism evidence="2 3">
    <name type="scientific">Senna tora</name>
    <dbReference type="NCBI Taxonomy" id="362788"/>
    <lineage>
        <taxon>Eukaryota</taxon>
        <taxon>Viridiplantae</taxon>
        <taxon>Streptophyta</taxon>
        <taxon>Embryophyta</taxon>
        <taxon>Tracheophyta</taxon>
        <taxon>Spermatophyta</taxon>
        <taxon>Magnoliopsida</taxon>
        <taxon>eudicotyledons</taxon>
        <taxon>Gunneridae</taxon>
        <taxon>Pentapetalae</taxon>
        <taxon>rosids</taxon>
        <taxon>fabids</taxon>
        <taxon>Fabales</taxon>
        <taxon>Fabaceae</taxon>
        <taxon>Caesalpinioideae</taxon>
        <taxon>Cassia clade</taxon>
        <taxon>Senna</taxon>
    </lineage>
</organism>
<evidence type="ECO:0000256" key="1">
    <source>
        <dbReference type="SAM" id="MobiDB-lite"/>
    </source>
</evidence>
<keyword evidence="3" id="KW-1185">Reference proteome</keyword>
<evidence type="ECO:0000313" key="3">
    <source>
        <dbReference type="Proteomes" id="UP000634136"/>
    </source>
</evidence>
<dbReference type="EMBL" id="JAAIUW010000003">
    <property type="protein sequence ID" value="KAF7839153.1"/>
    <property type="molecule type" value="Genomic_DNA"/>
</dbReference>
<feature type="region of interest" description="Disordered" evidence="1">
    <location>
        <begin position="1"/>
        <end position="25"/>
    </location>
</feature>
<comment type="caution">
    <text evidence="2">The sequence shown here is derived from an EMBL/GenBank/DDBJ whole genome shotgun (WGS) entry which is preliminary data.</text>
</comment>
<name>A0A834X5Q7_9FABA</name>
<evidence type="ECO:0000313" key="2">
    <source>
        <dbReference type="EMBL" id="KAF7839153.1"/>
    </source>
</evidence>
<dbReference type="Proteomes" id="UP000634136">
    <property type="component" value="Unassembled WGS sequence"/>
</dbReference>
<sequence>MKHLAKNPKQHLRAKREGEHPRELENSVAATAKKISPPAPPSLPPPLISSITAIEVVVFVCHYRRHAVAAHFHHTAPYGSRQLLPSSVVVHRINISSKGLFVRSELRCLEAGFSNLLQQRFSAFPFFSVSHTSRCLFCVNKPVSSVIIVVSASRQSP</sequence>
<reference evidence="2" key="1">
    <citation type="submission" date="2020-09" db="EMBL/GenBank/DDBJ databases">
        <title>Genome-Enabled Discovery of Anthraquinone Biosynthesis in Senna tora.</title>
        <authorList>
            <person name="Kang S.-H."/>
            <person name="Pandey R.P."/>
            <person name="Lee C.-M."/>
            <person name="Sim J.-S."/>
            <person name="Jeong J.-T."/>
            <person name="Choi B.-S."/>
            <person name="Jung M."/>
            <person name="Ginzburg D."/>
            <person name="Zhao K."/>
            <person name="Won S.Y."/>
            <person name="Oh T.-J."/>
            <person name="Yu Y."/>
            <person name="Kim N.-H."/>
            <person name="Lee O.R."/>
            <person name="Lee T.-H."/>
            <person name="Bashyal P."/>
            <person name="Kim T.-S."/>
            <person name="Lee W.-H."/>
            <person name="Kawkins C."/>
            <person name="Kim C.-K."/>
            <person name="Kim J.S."/>
            <person name="Ahn B.O."/>
            <person name="Rhee S.Y."/>
            <person name="Sohng J.K."/>
        </authorList>
    </citation>
    <scope>NUCLEOTIDE SEQUENCE</scope>
    <source>
        <tissue evidence="2">Leaf</tissue>
    </source>
</reference>